<dbReference type="InterPro" id="IPR051791">
    <property type="entry name" value="Pra-immunoreactive"/>
</dbReference>
<feature type="domain" description="RDD" evidence="7">
    <location>
        <begin position="17"/>
        <end position="140"/>
    </location>
</feature>
<feature type="transmembrane region" description="Helical" evidence="6">
    <location>
        <begin position="20"/>
        <end position="39"/>
    </location>
</feature>
<evidence type="ECO:0000256" key="5">
    <source>
        <dbReference type="ARBA" id="ARBA00023136"/>
    </source>
</evidence>
<dbReference type="EMBL" id="FPHC01000070">
    <property type="protein sequence ID" value="SFV64416.1"/>
    <property type="molecule type" value="Genomic_DNA"/>
</dbReference>
<keyword evidence="2" id="KW-1003">Cell membrane</keyword>
<reference evidence="8" key="1">
    <citation type="submission" date="2016-10" db="EMBL/GenBank/DDBJ databases">
        <authorList>
            <person name="de Groot N.N."/>
        </authorList>
    </citation>
    <scope>NUCLEOTIDE SEQUENCE</scope>
</reference>
<name>A0A1W1CF61_9ZZZZ</name>
<evidence type="ECO:0000259" key="7">
    <source>
        <dbReference type="Pfam" id="PF06271"/>
    </source>
</evidence>
<evidence type="ECO:0000256" key="1">
    <source>
        <dbReference type="ARBA" id="ARBA00004651"/>
    </source>
</evidence>
<comment type="subcellular location">
    <subcellularLocation>
        <location evidence="1">Cell membrane</location>
        <topology evidence="1">Multi-pass membrane protein</topology>
    </subcellularLocation>
</comment>
<protein>
    <recommendedName>
        <fullName evidence="7">RDD domain-containing protein</fullName>
    </recommendedName>
</protein>
<feature type="transmembrane region" description="Helical" evidence="6">
    <location>
        <begin position="59"/>
        <end position="82"/>
    </location>
</feature>
<proteinExistence type="predicted"/>
<evidence type="ECO:0000256" key="6">
    <source>
        <dbReference type="SAM" id="Phobius"/>
    </source>
</evidence>
<dbReference type="PANTHER" id="PTHR36115">
    <property type="entry name" value="PROLINE-RICH ANTIGEN HOMOLOG-RELATED"/>
    <property type="match status" value="1"/>
</dbReference>
<gene>
    <name evidence="8" type="ORF">MNB_SV-6-1537</name>
</gene>
<accession>A0A1W1CF61</accession>
<keyword evidence="5 6" id="KW-0472">Membrane</keyword>
<evidence type="ECO:0000256" key="3">
    <source>
        <dbReference type="ARBA" id="ARBA00022692"/>
    </source>
</evidence>
<evidence type="ECO:0000256" key="2">
    <source>
        <dbReference type="ARBA" id="ARBA00022475"/>
    </source>
</evidence>
<keyword evidence="3 6" id="KW-0812">Transmembrane</keyword>
<sequence length="146" mass="16888">MREETDRFENMQISLPKKRIGAFVIDDIVISFLFIVIFWSQISSLRTPEEINLFLTNNFLTIILIKVLYHTFFVWQGGMTLGKYFMKIKVISIDSGETPPLHLALLRASIRIVSETFFYLGFIMAFFNPMVQTLHDKLSGCVVVDV</sequence>
<dbReference type="InterPro" id="IPR010432">
    <property type="entry name" value="RDD"/>
</dbReference>
<evidence type="ECO:0000313" key="8">
    <source>
        <dbReference type="EMBL" id="SFV64416.1"/>
    </source>
</evidence>
<evidence type="ECO:0000256" key="4">
    <source>
        <dbReference type="ARBA" id="ARBA00022989"/>
    </source>
</evidence>
<dbReference type="GO" id="GO:0005886">
    <property type="term" value="C:plasma membrane"/>
    <property type="evidence" value="ECO:0007669"/>
    <property type="project" value="UniProtKB-SubCell"/>
</dbReference>
<keyword evidence="4 6" id="KW-1133">Transmembrane helix</keyword>
<dbReference type="AlphaFoldDB" id="A0A1W1CF61"/>
<organism evidence="8">
    <name type="scientific">hydrothermal vent metagenome</name>
    <dbReference type="NCBI Taxonomy" id="652676"/>
    <lineage>
        <taxon>unclassified sequences</taxon>
        <taxon>metagenomes</taxon>
        <taxon>ecological metagenomes</taxon>
    </lineage>
</organism>
<dbReference type="Pfam" id="PF06271">
    <property type="entry name" value="RDD"/>
    <property type="match status" value="1"/>
</dbReference>